<reference evidence="13" key="1">
    <citation type="journal article" date="2020" name="Stud. Mycol.">
        <title>101 Dothideomycetes genomes: a test case for predicting lifestyles and emergence of pathogens.</title>
        <authorList>
            <person name="Haridas S."/>
            <person name="Albert R."/>
            <person name="Binder M."/>
            <person name="Bloem J."/>
            <person name="Labutti K."/>
            <person name="Salamov A."/>
            <person name="Andreopoulos B."/>
            <person name="Baker S."/>
            <person name="Barry K."/>
            <person name="Bills G."/>
            <person name="Bluhm B."/>
            <person name="Cannon C."/>
            <person name="Castanera R."/>
            <person name="Culley D."/>
            <person name="Daum C."/>
            <person name="Ezra D."/>
            <person name="Gonzalez J."/>
            <person name="Henrissat B."/>
            <person name="Kuo A."/>
            <person name="Liang C."/>
            <person name="Lipzen A."/>
            <person name="Lutzoni F."/>
            <person name="Magnuson J."/>
            <person name="Mondo S."/>
            <person name="Nolan M."/>
            <person name="Ohm R."/>
            <person name="Pangilinan J."/>
            <person name="Park H.-J."/>
            <person name="Ramirez L."/>
            <person name="Alfaro M."/>
            <person name="Sun H."/>
            <person name="Tritt A."/>
            <person name="Yoshinaga Y."/>
            <person name="Zwiers L.-H."/>
            <person name="Turgeon B."/>
            <person name="Goodwin S."/>
            <person name="Spatafora J."/>
            <person name="Crous P."/>
            <person name="Grigoriev I."/>
        </authorList>
    </citation>
    <scope>NUCLEOTIDE SEQUENCE</scope>
    <source>
        <strain evidence="13">CBS 121167</strain>
    </source>
</reference>
<evidence type="ECO:0000256" key="10">
    <source>
        <dbReference type="RuleBase" id="RU364060"/>
    </source>
</evidence>
<keyword evidence="14" id="KW-1185">Reference proteome</keyword>
<dbReference type="GO" id="GO:0070847">
    <property type="term" value="C:core mediator complex"/>
    <property type="evidence" value="ECO:0007669"/>
    <property type="project" value="TreeGrafter"/>
</dbReference>
<protein>
    <recommendedName>
        <fullName evidence="4 10">Mediator of RNA polymerase II transcription subunit 7</fullName>
    </recommendedName>
</protein>
<evidence type="ECO:0000256" key="8">
    <source>
        <dbReference type="ARBA" id="ARBA00023242"/>
    </source>
</evidence>
<dbReference type="RefSeq" id="XP_033392051.1">
    <property type="nucleotide sequence ID" value="XM_033537606.1"/>
</dbReference>
<dbReference type="GeneID" id="54295102"/>
<dbReference type="InterPro" id="IPR037212">
    <property type="entry name" value="Med7/Med21-like"/>
</dbReference>
<evidence type="ECO:0000313" key="13">
    <source>
        <dbReference type="EMBL" id="KAF2136333.1"/>
    </source>
</evidence>
<dbReference type="Pfam" id="PF05983">
    <property type="entry name" value="Med7"/>
    <property type="match status" value="1"/>
</dbReference>
<comment type="subunit">
    <text evidence="3 10">Component of the Mediator complex.</text>
</comment>
<sequence>MADENQDNILSATFPAPPPFYKHFTPENRARLKELQDAAKAKGTSAGEESQQSEGDAIKLPDLPAELRYLVPPEPPTSGKYRSFGDHYDINEPLPSLKDMGIEQLYPSAPETETPASPSSGAGTQSQWTHDRAFYLKKMTQSLLLNFLEFVGVLSINPGLWHDKFQDIETLLLNCHHLINEYRPHQARATLITMMEDQLNKKREEVEGVRRMREKIEGVLAGLEREAVEAGEVSLDQKQEEMVDAEELRRKEQRAVLRALDEELAFD</sequence>
<evidence type="ECO:0000256" key="3">
    <source>
        <dbReference type="ARBA" id="ARBA00011837"/>
    </source>
</evidence>
<evidence type="ECO:0000256" key="4">
    <source>
        <dbReference type="ARBA" id="ARBA00020631"/>
    </source>
</evidence>
<evidence type="ECO:0000313" key="14">
    <source>
        <dbReference type="Proteomes" id="UP000799438"/>
    </source>
</evidence>
<name>A0A6A6AYR8_9PEZI</name>
<dbReference type="Proteomes" id="UP000799438">
    <property type="component" value="Unassembled WGS sequence"/>
</dbReference>
<dbReference type="AlphaFoldDB" id="A0A6A6AYR8"/>
<evidence type="ECO:0000256" key="9">
    <source>
        <dbReference type="ARBA" id="ARBA00025687"/>
    </source>
</evidence>
<dbReference type="PANTHER" id="PTHR21428">
    <property type="entry name" value="MEDIATOR OF RNA POLYMERASE II TRANSCRIPTION SUBUNIT 7"/>
    <property type="match status" value="1"/>
</dbReference>
<keyword evidence="8 10" id="KW-0539">Nucleus</keyword>
<dbReference type="OrthoDB" id="10253553at2759"/>
<evidence type="ECO:0000256" key="11">
    <source>
        <dbReference type="SAM" id="Coils"/>
    </source>
</evidence>
<dbReference type="InterPro" id="IPR009244">
    <property type="entry name" value="Mediatior_Med7"/>
</dbReference>
<evidence type="ECO:0000256" key="2">
    <source>
        <dbReference type="ARBA" id="ARBA00009994"/>
    </source>
</evidence>
<dbReference type="Gene3D" id="6.10.140.200">
    <property type="match status" value="1"/>
</dbReference>
<dbReference type="Gene3D" id="6.10.140.1520">
    <property type="match status" value="1"/>
</dbReference>
<evidence type="ECO:0000256" key="12">
    <source>
        <dbReference type="SAM" id="MobiDB-lite"/>
    </source>
</evidence>
<evidence type="ECO:0000256" key="6">
    <source>
        <dbReference type="ARBA" id="ARBA00023159"/>
    </source>
</evidence>
<organism evidence="13 14">
    <name type="scientific">Aplosporella prunicola CBS 121167</name>
    <dbReference type="NCBI Taxonomy" id="1176127"/>
    <lineage>
        <taxon>Eukaryota</taxon>
        <taxon>Fungi</taxon>
        <taxon>Dikarya</taxon>
        <taxon>Ascomycota</taxon>
        <taxon>Pezizomycotina</taxon>
        <taxon>Dothideomycetes</taxon>
        <taxon>Dothideomycetes incertae sedis</taxon>
        <taxon>Botryosphaeriales</taxon>
        <taxon>Aplosporellaceae</taxon>
        <taxon>Aplosporella</taxon>
    </lineage>
</organism>
<comment type="subcellular location">
    <subcellularLocation>
        <location evidence="1 10">Nucleus</location>
    </subcellularLocation>
</comment>
<dbReference type="GO" id="GO:0006357">
    <property type="term" value="P:regulation of transcription by RNA polymerase II"/>
    <property type="evidence" value="ECO:0007669"/>
    <property type="project" value="InterPro"/>
</dbReference>
<keyword evidence="5 10" id="KW-0805">Transcription regulation</keyword>
<dbReference type="GO" id="GO:0016592">
    <property type="term" value="C:mediator complex"/>
    <property type="evidence" value="ECO:0007669"/>
    <property type="project" value="InterPro"/>
</dbReference>
<evidence type="ECO:0000256" key="7">
    <source>
        <dbReference type="ARBA" id="ARBA00023163"/>
    </source>
</evidence>
<dbReference type="InterPro" id="IPR044888">
    <property type="entry name" value="Mediatior_Med7_sf"/>
</dbReference>
<evidence type="ECO:0000256" key="1">
    <source>
        <dbReference type="ARBA" id="ARBA00004123"/>
    </source>
</evidence>
<feature type="region of interest" description="Disordered" evidence="12">
    <location>
        <begin position="1"/>
        <end position="21"/>
    </location>
</feature>
<feature type="coiled-coil region" evidence="11">
    <location>
        <begin position="192"/>
        <end position="263"/>
    </location>
</feature>
<comment type="similarity">
    <text evidence="2 10">Belongs to the Mediator complex subunit 7 family.</text>
</comment>
<dbReference type="GO" id="GO:0003712">
    <property type="term" value="F:transcription coregulator activity"/>
    <property type="evidence" value="ECO:0007669"/>
    <property type="project" value="InterPro"/>
</dbReference>
<accession>A0A6A6AYR8</accession>
<keyword evidence="11" id="KW-0175">Coiled coil</keyword>
<evidence type="ECO:0000256" key="5">
    <source>
        <dbReference type="ARBA" id="ARBA00023015"/>
    </source>
</evidence>
<keyword evidence="6 10" id="KW-0010">Activator</keyword>
<feature type="region of interest" description="Disordered" evidence="12">
    <location>
        <begin position="34"/>
        <end position="61"/>
    </location>
</feature>
<dbReference type="PANTHER" id="PTHR21428:SF11">
    <property type="entry name" value="MEDIATOR OF RNA POLYMERASE II TRANSCRIPTION SUBUNIT 7"/>
    <property type="match status" value="1"/>
</dbReference>
<proteinExistence type="inferred from homology"/>
<dbReference type="EMBL" id="ML995524">
    <property type="protein sequence ID" value="KAF2136333.1"/>
    <property type="molecule type" value="Genomic_DNA"/>
</dbReference>
<dbReference type="SUPFAM" id="SSF140718">
    <property type="entry name" value="Mediator hinge subcomplex-like"/>
    <property type="match status" value="1"/>
</dbReference>
<keyword evidence="7 10" id="KW-0804">Transcription</keyword>
<comment type="function">
    <text evidence="9">Component of the Mediator complex, a coactivator involved in the regulated transcription of nearly all RNA polymerase II-dependent genes. Mediator functions as a bridge to convey information from gene-specific regulatory proteins to the basal RNA polymerase II transcription machinery. Mediator is recruited to promoters by direct interactions with regulatory proteins and serves as a scaffold for the assembly of a functional preinitiation complex with RNA polymerase II and the general transcription factors.</text>
</comment>
<gene>
    <name evidence="13" type="ORF">K452DRAFT_237669</name>
</gene>